<dbReference type="PANTHER" id="PTHR42924">
    <property type="entry name" value="EXONUCLEASE"/>
    <property type="match status" value="1"/>
</dbReference>
<dbReference type="InterPro" id="IPR004013">
    <property type="entry name" value="PHP_dom"/>
</dbReference>
<accession>A0A0F9LTI8</accession>
<evidence type="ECO:0000313" key="2">
    <source>
        <dbReference type="EMBL" id="KKM60402.1"/>
    </source>
</evidence>
<proteinExistence type="predicted"/>
<reference evidence="2" key="1">
    <citation type="journal article" date="2015" name="Nature">
        <title>Complex archaea that bridge the gap between prokaryotes and eukaryotes.</title>
        <authorList>
            <person name="Spang A."/>
            <person name="Saw J.H."/>
            <person name="Jorgensen S.L."/>
            <person name="Zaremba-Niedzwiedzka K."/>
            <person name="Martijn J."/>
            <person name="Lind A.E."/>
            <person name="van Eijk R."/>
            <person name="Schleper C."/>
            <person name="Guy L."/>
            <person name="Ettema T.J."/>
        </authorList>
    </citation>
    <scope>NUCLEOTIDE SEQUENCE</scope>
</reference>
<dbReference type="AlphaFoldDB" id="A0A0F9LTI8"/>
<sequence>MIDLHLHSTGSDGTDTPSQIIDKALELNLKAIALTDHDTIASIEEFLSYGEDKQIIVIPGMEIC</sequence>
<evidence type="ECO:0000259" key="1">
    <source>
        <dbReference type="SMART" id="SM00481"/>
    </source>
</evidence>
<dbReference type="Pfam" id="PF02811">
    <property type="entry name" value="PHP"/>
    <property type="match status" value="1"/>
</dbReference>
<dbReference type="InterPro" id="IPR052018">
    <property type="entry name" value="PHP_domain"/>
</dbReference>
<dbReference type="SUPFAM" id="SSF89550">
    <property type="entry name" value="PHP domain-like"/>
    <property type="match status" value="1"/>
</dbReference>
<dbReference type="GO" id="GO:0035312">
    <property type="term" value="F:5'-3' DNA exonuclease activity"/>
    <property type="evidence" value="ECO:0007669"/>
    <property type="project" value="TreeGrafter"/>
</dbReference>
<name>A0A0F9LTI8_9ZZZZ</name>
<gene>
    <name evidence="2" type="ORF">LCGC14_1542170</name>
</gene>
<feature type="domain" description="Polymerase/histidinol phosphatase N-terminal" evidence="1">
    <location>
        <begin position="2"/>
        <end position="63"/>
    </location>
</feature>
<dbReference type="PANTHER" id="PTHR42924:SF3">
    <property type="entry name" value="POLYMERASE_HISTIDINOL PHOSPHATASE N-TERMINAL DOMAIN-CONTAINING PROTEIN"/>
    <property type="match status" value="1"/>
</dbReference>
<dbReference type="EMBL" id="LAZR01011684">
    <property type="protein sequence ID" value="KKM60402.1"/>
    <property type="molecule type" value="Genomic_DNA"/>
</dbReference>
<dbReference type="SMART" id="SM00481">
    <property type="entry name" value="POLIIIAc"/>
    <property type="match status" value="1"/>
</dbReference>
<dbReference type="Gene3D" id="3.20.20.140">
    <property type="entry name" value="Metal-dependent hydrolases"/>
    <property type="match status" value="1"/>
</dbReference>
<dbReference type="InterPro" id="IPR016195">
    <property type="entry name" value="Pol/histidinol_Pase-like"/>
</dbReference>
<comment type="caution">
    <text evidence="2">The sequence shown here is derived from an EMBL/GenBank/DDBJ whole genome shotgun (WGS) entry which is preliminary data.</text>
</comment>
<organism evidence="2">
    <name type="scientific">marine sediment metagenome</name>
    <dbReference type="NCBI Taxonomy" id="412755"/>
    <lineage>
        <taxon>unclassified sequences</taxon>
        <taxon>metagenomes</taxon>
        <taxon>ecological metagenomes</taxon>
    </lineage>
</organism>
<dbReference type="GO" id="GO:0004534">
    <property type="term" value="F:5'-3' RNA exonuclease activity"/>
    <property type="evidence" value="ECO:0007669"/>
    <property type="project" value="TreeGrafter"/>
</dbReference>
<dbReference type="InterPro" id="IPR003141">
    <property type="entry name" value="Pol/His_phosphatase_N"/>
</dbReference>
<protein>
    <recommendedName>
        <fullName evidence="1">Polymerase/histidinol phosphatase N-terminal domain-containing protein</fullName>
    </recommendedName>
</protein>